<gene>
    <name evidence="3" type="ORF">FGF67_05585</name>
</gene>
<comment type="caution">
    <text evidence="3">The sequence shown here is derived from an EMBL/GenBank/DDBJ whole genome shotgun (WGS) entry which is preliminary data.</text>
</comment>
<dbReference type="PROSITE" id="PS51257">
    <property type="entry name" value="PROKAR_LIPOPROTEIN"/>
    <property type="match status" value="1"/>
</dbReference>
<sequence length="324" mass="36945">MVTVENKSLNIMKIMKYKSCLLLMLLVLMAFSCDPYDDYKVDTVGFKAVYFPNKDFIEKTGRSIISGEGLEFKIGAYIGGVKENTQDEEVLFEIDETLLDGTGYTLMPSNYYTLGNENRITIPKGEYLGLLPVKFDSLAIANDELFKDLNYALPLRMVESSVDSILEGMGDIVIPVKLINTYEGNFYQIGSVKEFFTVTKVLDTAYVYGDYGDLTSNISIRNLSSIMMDTVKVDGVANRTGDNYSMKLKVNPEDNSVTIIPDPSSDYQVEENGFSLWDPVKRVFTLKYKYTYEDKDFEVEETLTFRNRIRDGQNEWRWEGFEGN</sequence>
<dbReference type="InterPro" id="IPR013728">
    <property type="entry name" value="BT_3987-like_N"/>
</dbReference>
<evidence type="ECO:0000259" key="2">
    <source>
        <dbReference type="Pfam" id="PF08522"/>
    </source>
</evidence>
<evidence type="ECO:0000313" key="3">
    <source>
        <dbReference type="EMBL" id="TNJ45852.1"/>
    </source>
</evidence>
<keyword evidence="1" id="KW-0732">Signal</keyword>
<name>A0A5C4SQ89_9FLAO</name>
<protein>
    <submittedName>
        <fullName evidence="3">DUF1735 domain-containing protein</fullName>
    </submittedName>
</protein>
<proteinExistence type="predicted"/>
<organism evidence="3 4">
    <name type="scientific">Allotamlana fucoidanivorans</name>
    <dbReference type="NCBI Taxonomy" id="2583814"/>
    <lineage>
        <taxon>Bacteria</taxon>
        <taxon>Pseudomonadati</taxon>
        <taxon>Bacteroidota</taxon>
        <taxon>Flavobacteriia</taxon>
        <taxon>Flavobacteriales</taxon>
        <taxon>Flavobacteriaceae</taxon>
        <taxon>Allotamlana</taxon>
    </lineage>
</organism>
<accession>A0A5C4SQ89</accession>
<reference evidence="3 4" key="1">
    <citation type="submission" date="2019-05" db="EMBL/GenBank/DDBJ databases">
        <title>Tamlana fucoidanivorans sp. nov., isolated from the surface of algae collected from Fujian province in China.</title>
        <authorList>
            <person name="Li J."/>
        </authorList>
    </citation>
    <scope>NUCLEOTIDE SEQUENCE [LARGE SCALE GENOMIC DNA]</scope>
    <source>
        <strain evidence="3 4">CW2-9</strain>
    </source>
</reference>
<dbReference type="Proteomes" id="UP000308713">
    <property type="component" value="Unassembled WGS sequence"/>
</dbReference>
<keyword evidence="4" id="KW-1185">Reference proteome</keyword>
<dbReference type="EMBL" id="VDCS01000004">
    <property type="protein sequence ID" value="TNJ45852.1"/>
    <property type="molecule type" value="Genomic_DNA"/>
</dbReference>
<evidence type="ECO:0000313" key="4">
    <source>
        <dbReference type="Proteomes" id="UP000308713"/>
    </source>
</evidence>
<dbReference type="AlphaFoldDB" id="A0A5C4SQ89"/>
<feature type="signal peptide" evidence="1">
    <location>
        <begin position="1"/>
        <end position="32"/>
    </location>
</feature>
<dbReference type="Gene3D" id="2.60.40.1740">
    <property type="entry name" value="hypothetical protein (bacova_03559)"/>
    <property type="match status" value="1"/>
</dbReference>
<dbReference type="Pfam" id="PF08522">
    <property type="entry name" value="BT_3987-like_N"/>
    <property type="match status" value="1"/>
</dbReference>
<feature type="chain" id="PRO_5022668543" evidence="1">
    <location>
        <begin position="33"/>
        <end position="324"/>
    </location>
</feature>
<feature type="domain" description="BT-3987-like N-terminal" evidence="2">
    <location>
        <begin position="49"/>
        <end position="162"/>
    </location>
</feature>
<evidence type="ECO:0000256" key="1">
    <source>
        <dbReference type="SAM" id="SignalP"/>
    </source>
</evidence>